<comment type="caution">
    <text evidence="2">The sequence shown here is derived from an EMBL/GenBank/DDBJ whole genome shotgun (WGS) entry which is preliminary data.</text>
</comment>
<dbReference type="EMBL" id="CAKOGL010000007">
    <property type="protein sequence ID" value="CAH2088613.1"/>
    <property type="molecule type" value="Genomic_DNA"/>
</dbReference>
<protein>
    <recommendedName>
        <fullName evidence="1">MADF domain-containing protein</fullName>
    </recommendedName>
</protein>
<feature type="domain" description="MADF" evidence="1">
    <location>
        <begin position="11"/>
        <end position="76"/>
    </location>
</feature>
<organism evidence="2 3">
    <name type="scientific">Euphydryas editha</name>
    <name type="common">Edith's checkerspot</name>
    <dbReference type="NCBI Taxonomy" id="104508"/>
    <lineage>
        <taxon>Eukaryota</taxon>
        <taxon>Metazoa</taxon>
        <taxon>Ecdysozoa</taxon>
        <taxon>Arthropoda</taxon>
        <taxon>Hexapoda</taxon>
        <taxon>Insecta</taxon>
        <taxon>Pterygota</taxon>
        <taxon>Neoptera</taxon>
        <taxon>Endopterygota</taxon>
        <taxon>Lepidoptera</taxon>
        <taxon>Glossata</taxon>
        <taxon>Ditrysia</taxon>
        <taxon>Papilionoidea</taxon>
        <taxon>Nymphalidae</taxon>
        <taxon>Nymphalinae</taxon>
        <taxon>Euphydryas</taxon>
    </lineage>
</organism>
<evidence type="ECO:0000313" key="3">
    <source>
        <dbReference type="Proteomes" id="UP001153954"/>
    </source>
</evidence>
<reference evidence="2" key="1">
    <citation type="submission" date="2022-03" db="EMBL/GenBank/DDBJ databases">
        <authorList>
            <person name="Tunstrom K."/>
        </authorList>
    </citation>
    <scope>NUCLEOTIDE SEQUENCE</scope>
</reference>
<evidence type="ECO:0000313" key="2">
    <source>
        <dbReference type="EMBL" id="CAH2088613.1"/>
    </source>
</evidence>
<evidence type="ECO:0000259" key="1">
    <source>
        <dbReference type="PROSITE" id="PS51029"/>
    </source>
</evidence>
<dbReference type="Pfam" id="PF10545">
    <property type="entry name" value="MADF_DNA_bdg"/>
    <property type="match status" value="1"/>
</dbReference>
<dbReference type="InterPro" id="IPR006578">
    <property type="entry name" value="MADF-dom"/>
</dbReference>
<name>A0AAU9TPI4_EUPED</name>
<proteinExistence type="predicted"/>
<keyword evidence="3" id="KW-1185">Reference proteome</keyword>
<accession>A0AAU9TPI4</accession>
<dbReference type="AlphaFoldDB" id="A0AAU9TPI4"/>
<dbReference type="Proteomes" id="UP001153954">
    <property type="component" value="Unassembled WGS sequence"/>
</dbReference>
<gene>
    <name evidence="2" type="ORF">EEDITHA_LOCUS4756</name>
</gene>
<dbReference type="PROSITE" id="PS51029">
    <property type="entry name" value="MADF"/>
    <property type="match status" value="1"/>
</dbReference>
<sequence length="76" mass="8596">MSDWSAPTILTFLEAYQNEPCLWNSKDADHKNRQKVNDAWNAEAPGLPVSIAYISVPSNHAILQCWIPLLLPSKYL</sequence>